<evidence type="ECO:0000256" key="7">
    <source>
        <dbReference type="ARBA" id="ARBA00022516"/>
    </source>
</evidence>
<organism evidence="20 21">
    <name type="scientific">Maudiozyma humilis</name>
    <name type="common">Sour dough yeast</name>
    <name type="synonym">Kazachstania humilis</name>
    <dbReference type="NCBI Taxonomy" id="51915"/>
    <lineage>
        <taxon>Eukaryota</taxon>
        <taxon>Fungi</taxon>
        <taxon>Dikarya</taxon>
        <taxon>Ascomycota</taxon>
        <taxon>Saccharomycotina</taxon>
        <taxon>Saccharomycetes</taxon>
        <taxon>Saccharomycetales</taxon>
        <taxon>Saccharomycetaceae</taxon>
        <taxon>Maudiozyma</taxon>
    </lineage>
</organism>
<evidence type="ECO:0000256" key="13">
    <source>
        <dbReference type="ARBA" id="ARBA00023128"/>
    </source>
</evidence>
<dbReference type="FunFam" id="3.30.870.10:FF:000044">
    <property type="entry name" value="CDP-diacylglycerol--glycerol-3-phosphate 3-phosphatidyltransferase"/>
    <property type="match status" value="1"/>
</dbReference>
<dbReference type="GO" id="GO:0005524">
    <property type="term" value="F:ATP binding"/>
    <property type="evidence" value="ECO:0007669"/>
    <property type="project" value="UniProtKB-KW"/>
</dbReference>
<evidence type="ECO:0000256" key="5">
    <source>
        <dbReference type="ARBA" id="ARBA00013170"/>
    </source>
</evidence>
<evidence type="ECO:0000256" key="18">
    <source>
        <dbReference type="RuleBase" id="RU365024"/>
    </source>
</evidence>
<comment type="pathway">
    <text evidence="3">Lipid metabolism.</text>
</comment>
<dbReference type="GO" id="GO:0008444">
    <property type="term" value="F:CDP-diacylglycerol-glycerol-3-phosphate 3-phosphatidyltransferase activity"/>
    <property type="evidence" value="ECO:0007669"/>
    <property type="project" value="UniProtKB-EC"/>
</dbReference>
<dbReference type="InterPro" id="IPR016270">
    <property type="entry name" value="PGS1"/>
</dbReference>
<keyword evidence="12 18" id="KW-0443">Lipid metabolism</keyword>
<dbReference type="SMART" id="SM00155">
    <property type="entry name" value="PLDc"/>
    <property type="match status" value="2"/>
</dbReference>
<evidence type="ECO:0000256" key="15">
    <source>
        <dbReference type="ARBA" id="ARBA00023264"/>
    </source>
</evidence>
<dbReference type="PROSITE" id="PS50035">
    <property type="entry name" value="PLD"/>
    <property type="match status" value="1"/>
</dbReference>
<evidence type="ECO:0000256" key="14">
    <source>
        <dbReference type="ARBA" id="ARBA00023209"/>
    </source>
</evidence>
<comment type="function">
    <text evidence="17">Essential for the viability of mitochondrial petite mutant. Catalyzes the committed step to the synthesis of the acidic phospholipids.</text>
</comment>
<protein>
    <recommendedName>
        <fullName evidence="6 18">CDP-diacylglycerol--glycerol-3-phosphate 3-phosphatidyltransferase</fullName>
        <ecNumber evidence="5 18">2.7.8.5</ecNumber>
    </recommendedName>
</protein>
<keyword evidence="8 18" id="KW-0808">Transferase</keyword>
<evidence type="ECO:0000256" key="16">
    <source>
        <dbReference type="ARBA" id="ARBA00048586"/>
    </source>
</evidence>
<dbReference type="CDD" id="cd09135">
    <property type="entry name" value="PLDc_PGS1_euk_1"/>
    <property type="match status" value="1"/>
</dbReference>
<sequence>MYSALTTAKTPLSIVRTPWIRHISKTAALSMSTSTYFDAFRQRLVPLSTRFYLQKGEIEVLQLPAQFYSTMKDKISTAQHRIFFASLYLGKSEQELMNCIDDAMAKTPSLQVYFLLDGLRGTRETPKANSSASLLANLVAKYGDDRIHCRLYRTPAFHGWKKKLIPKRFNEGLGLQHMKIYGFDNELILSGANLSNDYFTNRQDRYYVFKSKALTDYYFKLHQLISSLSFKIEAVKDSINPFANYNLTWPKTNLAVDPTELGNKHRFLSDSSKVVNEFLHTDQNTTQSADQKEESSTIVYPISQFTPLFKKLNDLSTEKPTVLSIISGITSPQLNWLFTAGYFNMLPSIKHKLLKTPSTDSKIITASQYANGFFESKGVSANLPKAYIHLSRKFMKSLTLYGKSDQIHLMEWQKGVVTQPGGWSYHAKGFWIFDGVIPSNPFLTIIGSSNYTKRAYSLDLESNVVILTKDEQLQQKIGSEASHLLKHCKEVTLQNFKEDEDKQVGMGVKMATKMLGKRL</sequence>
<dbReference type="CDD" id="cd09137">
    <property type="entry name" value="PLDc_PGS1_euk_2"/>
    <property type="match status" value="1"/>
</dbReference>
<dbReference type="PIRSF" id="PIRSF000850">
    <property type="entry name" value="Phospholipase_D_PSS"/>
    <property type="match status" value="1"/>
</dbReference>
<reference evidence="20 21" key="1">
    <citation type="journal article" date="2023" name="Elife">
        <title>Identification of key yeast species and microbe-microbe interactions impacting larval growth of Drosophila in the wild.</title>
        <authorList>
            <person name="Mure A."/>
            <person name="Sugiura Y."/>
            <person name="Maeda R."/>
            <person name="Honda K."/>
            <person name="Sakurai N."/>
            <person name="Takahashi Y."/>
            <person name="Watada M."/>
            <person name="Katoh T."/>
            <person name="Gotoh A."/>
            <person name="Gotoh Y."/>
            <person name="Taniguchi I."/>
            <person name="Nakamura K."/>
            <person name="Hayashi T."/>
            <person name="Katayama T."/>
            <person name="Uemura T."/>
            <person name="Hattori Y."/>
        </authorList>
    </citation>
    <scope>NUCLEOTIDE SEQUENCE [LARGE SCALE GENOMIC DNA]</scope>
    <source>
        <strain evidence="20 21">KH-74</strain>
    </source>
</reference>
<dbReference type="Gene3D" id="3.30.870.10">
    <property type="entry name" value="Endonuclease Chain A"/>
    <property type="match status" value="2"/>
</dbReference>
<comment type="catalytic activity">
    <reaction evidence="16 18">
        <text>a CDP-1,2-diacyl-sn-glycerol + sn-glycerol 3-phosphate = a 1,2-diacyl-sn-glycero-3-phospho-(1'-sn-glycero-3'-phosphate) + CMP + H(+)</text>
        <dbReference type="Rhea" id="RHEA:12593"/>
        <dbReference type="ChEBI" id="CHEBI:15378"/>
        <dbReference type="ChEBI" id="CHEBI:57597"/>
        <dbReference type="ChEBI" id="CHEBI:58332"/>
        <dbReference type="ChEBI" id="CHEBI:60110"/>
        <dbReference type="ChEBI" id="CHEBI:60377"/>
        <dbReference type="EC" id="2.7.8.5"/>
    </reaction>
</comment>
<evidence type="ECO:0000256" key="2">
    <source>
        <dbReference type="ARBA" id="ARBA00005042"/>
    </source>
</evidence>
<evidence type="ECO:0000256" key="8">
    <source>
        <dbReference type="ARBA" id="ARBA00022679"/>
    </source>
</evidence>
<keyword evidence="13 18" id="KW-0496">Mitochondrion</keyword>
<comment type="pathway">
    <text evidence="2 18">Phospholipid metabolism; phosphatidylglycerol biosynthesis; phosphatidylglycerol from CDP-diacylglycerol: step 1/2.</text>
</comment>
<evidence type="ECO:0000256" key="4">
    <source>
        <dbReference type="ARBA" id="ARBA00010682"/>
    </source>
</evidence>
<evidence type="ECO:0000256" key="1">
    <source>
        <dbReference type="ARBA" id="ARBA00004173"/>
    </source>
</evidence>
<evidence type="ECO:0000256" key="9">
    <source>
        <dbReference type="ARBA" id="ARBA00022737"/>
    </source>
</evidence>
<keyword evidence="15 18" id="KW-1208">Phospholipid metabolism</keyword>
<keyword evidence="9" id="KW-0677">Repeat</keyword>
<evidence type="ECO:0000256" key="11">
    <source>
        <dbReference type="ARBA" id="ARBA00022840"/>
    </source>
</evidence>
<keyword evidence="14 18" id="KW-0594">Phospholipid biosynthesis</keyword>
<keyword evidence="7 18" id="KW-0444">Lipid biosynthesis</keyword>
<dbReference type="PANTHER" id="PTHR12586">
    <property type="entry name" value="CDP-DIACYLGLYCEROL--SERINE O-PHOSPHATIDYLTRANSFERASE"/>
    <property type="match status" value="1"/>
</dbReference>
<evidence type="ECO:0000256" key="10">
    <source>
        <dbReference type="ARBA" id="ARBA00022741"/>
    </source>
</evidence>
<evidence type="ECO:0000313" key="21">
    <source>
        <dbReference type="Proteomes" id="UP001377567"/>
    </source>
</evidence>
<evidence type="ECO:0000256" key="17">
    <source>
        <dbReference type="ARBA" id="ARBA00058636"/>
    </source>
</evidence>
<feature type="domain" description="PLD phosphodiesterase" evidence="19">
    <location>
        <begin position="172"/>
        <end position="198"/>
    </location>
</feature>
<dbReference type="AlphaFoldDB" id="A0AAV5RY32"/>
<evidence type="ECO:0000259" key="19">
    <source>
        <dbReference type="PROSITE" id="PS50035"/>
    </source>
</evidence>
<comment type="similarity">
    <text evidence="4 18">Belongs to the CDP-alcohol phosphatidyltransferase class-II family.</text>
</comment>
<evidence type="ECO:0000256" key="3">
    <source>
        <dbReference type="ARBA" id="ARBA00005189"/>
    </source>
</evidence>
<accession>A0AAV5RY32</accession>
<evidence type="ECO:0000256" key="6">
    <source>
        <dbReference type="ARBA" id="ARBA00014944"/>
    </source>
</evidence>
<keyword evidence="11 18" id="KW-0067">ATP-binding</keyword>
<comment type="subcellular location">
    <subcellularLocation>
        <location evidence="1 18">Mitochondrion</location>
    </subcellularLocation>
</comment>
<evidence type="ECO:0000256" key="12">
    <source>
        <dbReference type="ARBA" id="ARBA00023098"/>
    </source>
</evidence>
<dbReference type="FunFam" id="3.30.870.10:FF:000046">
    <property type="entry name" value="CDP-diacylglycerol--glycerol-3-phosphate 3-phosphatidyltransferase"/>
    <property type="match status" value="1"/>
</dbReference>
<dbReference type="GO" id="GO:0005739">
    <property type="term" value="C:mitochondrion"/>
    <property type="evidence" value="ECO:0007669"/>
    <property type="project" value="UniProtKB-SubCell"/>
</dbReference>
<gene>
    <name evidence="20" type="ORF">DAKH74_031350</name>
</gene>
<comment type="caution">
    <text evidence="20">The sequence shown here is derived from an EMBL/GenBank/DDBJ whole genome shotgun (WGS) entry which is preliminary data.</text>
</comment>
<dbReference type="EC" id="2.7.8.5" evidence="5 18"/>
<name>A0AAV5RY32_MAUHU</name>
<keyword evidence="21" id="KW-1185">Reference proteome</keyword>
<proteinExistence type="inferred from homology"/>
<comment type="function">
    <text evidence="18">Functions in the biosynthesis of the anionic phospholipids phosphatidylglycerol and cardiolipin.</text>
</comment>
<dbReference type="SUPFAM" id="SSF56024">
    <property type="entry name" value="Phospholipase D/nuclease"/>
    <property type="match status" value="2"/>
</dbReference>
<dbReference type="Proteomes" id="UP001377567">
    <property type="component" value="Unassembled WGS sequence"/>
</dbReference>
<dbReference type="PANTHER" id="PTHR12586:SF1">
    <property type="entry name" value="CDP-DIACYLGLYCEROL--GLYCEROL-3-PHOSPHATE 3-PHOSPHATIDYLTRANSFERASE, MITOCHONDRIAL"/>
    <property type="match status" value="1"/>
</dbReference>
<dbReference type="GO" id="GO:0032049">
    <property type="term" value="P:cardiolipin biosynthetic process"/>
    <property type="evidence" value="ECO:0007669"/>
    <property type="project" value="InterPro"/>
</dbReference>
<dbReference type="InterPro" id="IPR001736">
    <property type="entry name" value="PLipase_D/transphosphatidylase"/>
</dbReference>
<keyword evidence="10 18" id="KW-0547">Nucleotide-binding</keyword>
<evidence type="ECO:0000313" key="20">
    <source>
        <dbReference type="EMBL" id="GMM56519.1"/>
    </source>
</evidence>
<dbReference type="EMBL" id="BTGD01000008">
    <property type="protein sequence ID" value="GMM56519.1"/>
    <property type="molecule type" value="Genomic_DNA"/>
</dbReference>